<reference evidence="1" key="1">
    <citation type="submission" date="2020-08" db="EMBL/GenBank/DDBJ databases">
        <title>Multicomponent nature underlies the extraordinary mechanical properties of spider dragline silk.</title>
        <authorList>
            <person name="Kono N."/>
            <person name="Nakamura H."/>
            <person name="Mori M."/>
            <person name="Yoshida Y."/>
            <person name="Ohtoshi R."/>
            <person name="Malay A.D."/>
            <person name="Moran D.A.P."/>
            <person name="Tomita M."/>
            <person name="Numata K."/>
            <person name="Arakawa K."/>
        </authorList>
    </citation>
    <scope>NUCLEOTIDE SEQUENCE</scope>
</reference>
<dbReference type="AlphaFoldDB" id="A0A8X6UJQ6"/>
<gene>
    <name evidence="1" type="ORF">NPIL_309651</name>
</gene>
<evidence type="ECO:0000313" key="1">
    <source>
        <dbReference type="EMBL" id="GFU21747.1"/>
    </source>
</evidence>
<dbReference type="EMBL" id="BMAW01080885">
    <property type="protein sequence ID" value="GFU21747.1"/>
    <property type="molecule type" value="Genomic_DNA"/>
</dbReference>
<organism evidence="1 2">
    <name type="scientific">Nephila pilipes</name>
    <name type="common">Giant wood spider</name>
    <name type="synonym">Nephila maculata</name>
    <dbReference type="NCBI Taxonomy" id="299642"/>
    <lineage>
        <taxon>Eukaryota</taxon>
        <taxon>Metazoa</taxon>
        <taxon>Ecdysozoa</taxon>
        <taxon>Arthropoda</taxon>
        <taxon>Chelicerata</taxon>
        <taxon>Arachnida</taxon>
        <taxon>Araneae</taxon>
        <taxon>Araneomorphae</taxon>
        <taxon>Entelegynae</taxon>
        <taxon>Araneoidea</taxon>
        <taxon>Nephilidae</taxon>
        <taxon>Nephila</taxon>
    </lineage>
</organism>
<protein>
    <submittedName>
        <fullName evidence="1">Uncharacterized protein</fullName>
    </submittedName>
</protein>
<sequence>MNNLYLVSSLFLTCPCVHNEKLLIVYIGGIANAVRQLHGKQSTPVNPRCQCEVSSKNEIRLLHLLLSRTRDARILRPQRGRKQRARLRINLLVVTNTKAANE</sequence>
<accession>A0A8X6UJQ6</accession>
<dbReference type="Proteomes" id="UP000887013">
    <property type="component" value="Unassembled WGS sequence"/>
</dbReference>
<evidence type="ECO:0000313" key="2">
    <source>
        <dbReference type="Proteomes" id="UP000887013"/>
    </source>
</evidence>
<keyword evidence="2" id="KW-1185">Reference proteome</keyword>
<comment type="caution">
    <text evidence="1">The sequence shown here is derived from an EMBL/GenBank/DDBJ whole genome shotgun (WGS) entry which is preliminary data.</text>
</comment>
<proteinExistence type="predicted"/>
<name>A0A8X6UJQ6_NEPPI</name>